<dbReference type="Pfam" id="PF02678">
    <property type="entry name" value="Pirin"/>
    <property type="match status" value="1"/>
</dbReference>
<gene>
    <name evidence="6" type="ordered locus">Runsl_0261</name>
</gene>
<dbReference type="InterPro" id="IPR014710">
    <property type="entry name" value="RmlC-like_jellyroll"/>
</dbReference>
<dbReference type="EMBL" id="CP002859">
    <property type="protein sequence ID" value="AEI46714.1"/>
    <property type="molecule type" value="Genomic_DNA"/>
</dbReference>
<keyword evidence="2" id="KW-0408">Iron</keyword>
<dbReference type="InterPro" id="IPR011051">
    <property type="entry name" value="RmlC_Cupin_sf"/>
</dbReference>
<organism evidence="6 7">
    <name type="scientific">Runella slithyformis (strain ATCC 29530 / DSM 19594 / LMG 11500 / NCIMB 11436 / LSU 4)</name>
    <dbReference type="NCBI Taxonomy" id="761193"/>
    <lineage>
        <taxon>Bacteria</taxon>
        <taxon>Pseudomonadati</taxon>
        <taxon>Bacteroidota</taxon>
        <taxon>Cytophagia</taxon>
        <taxon>Cytophagales</taxon>
        <taxon>Spirosomataceae</taxon>
        <taxon>Runella</taxon>
    </lineage>
</organism>
<evidence type="ECO:0000256" key="2">
    <source>
        <dbReference type="PIRSR" id="PIRSR006232-1"/>
    </source>
</evidence>
<dbReference type="InterPro" id="IPR012093">
    <property type="entry name" value="Pirin"/>
</dbReference>
<dbReference type="AlphaFoldDB" id="A0A7U3ZGD2"/>
<dbReference type="KEGG" id="rsi:Runsl_0261"/>
<evidence type="ECO:0000256" key="3">
    <source>
        <dbReference type="RuleBase" id="RU003457"/>
    </source>
</evidence>
<dbReference type="Proteomes" id="UP000000493">
    <property type="component" value="Chromosome"/>
</dbReference>
<dbReference type="PANTHER" id="PTHR43212">
    <property type="entry name" value="QUERCETIN 2,3-DIOXYGENASE"/>
    <property type="match status" value="1"/>
</dbReference>
<dbReference type="Pfam" id="PF17954">
    <property type="entry name" value="Pirin_C_2"/>
    <property type="match status" value="1"/>
</dbReference>
<dbReference type="GO" id="GO:0046872">
    <property type="term" value="F:metal ion binding"/>
    <property type="evidence" value="ECO:0007669"/>
    <property type="project" value="UniProtKB-KW"/>
</dbReference>
<dbReference type="CDD" id="cd02910">
    <property type="entry name" value="cupin_Yhhw_N"/>
    <property type="match status" value="1"/>
</dbReference>
<dbReference type="RefSeq" id="WP_013926039.1">
    <property type="nucleotide sequence ID" value="NC_015703.1"/>
</dbReference>
<evidence type="ECO:0000313" key="7">
    <source>
        <dbReference type="Proteomes" id="UP000000493"/>
    </source>
</evidence>
<sequence length="235" mass="26034">MKTVFRKNEDRIHKKDAWKTSAYAFVPYQTHFGELCGFADDIVAGGQGFGMHPHKNMEISTIVMSGAQAHKDDTGGAGTLTSTGVQTMSAGTGIRHSEYNASASEPFWSFQIWVYPKETDILPRHELFTFQPADKLNKLLLAISPDRRDGSAFINQDAFFSLSRLEKDKSLTYEMLLSGNGVYIHCAEGEVRIGETVLHKGDALGAFETEHVMITALADSELIFVEVPMQRGVKI</sequence>
<evidence type="ECO:0000256" key="1">
    <source>
        <dbReference type="ARBA" id="ARBA00008416"/>
    </source>
</evidence>
<feature type="binding site" evidence="2">
    <location>
        <position position="54"/>
    </location>
    <ligand>
        <name>Fe cation</name>
        <dbReference type="ChEBI" id="CHEBI:24875"/>
    </ligand>
</feature>
<comment type="cofactor">
    <cofactor evidence="2">
        <name>Fe cation</name>
        <dbReference type="ChEBI" id="CHEBI:24875"/>
    </cofactor>
    <text evidence="2">Binds 1 Fe cation per subunit.</text>
</comment>
<feature type="binding site" evidence="2">
    <location>
        <position position="52"/>
    </location>
    <ligand>
        <name>Fe cation</name>
        <dbReference type="ChEBI" id="CHEBI:24875"/>
    </ligand>
</feature>
<evidence type="ECO:0000259" key="4">
    <source>
        <dbReference type="Pfam" id="PF02678"/>
    </source>
</evidence>
<dbReference type="PANTHER" id="PTHR43212:SF3">
    <property type="entry name" value="QUERCETIN 2,3-DIOXYGENASE"/>
    <property type="match status" value="1"/>
</dbReference>
<feature type="binding site" evidence="2">
    <location>
        <position position="98"/>
    </location>
    <ligand>
        <name>Fe cation</name>
        <dbReference type="ChEBI" id="CHEBI:24875"/>
    </ligand>
</feature>
<dbReference type="Gene3D" id="2.60.120.10">
    <property type="entry name" value="Jelly Rolls"/>
    <property type="match status" value="2"/>
</dbReference>
<evidence type="ECO:0000259" key="5">
    <source>
        <dbReference type="Pfam" id="PF17954"/>
    </source>
</evidence>
<keyword evidence="2" id="KW-0479">Metal-binding</keyword>
<dbReference type="PIRSF" id="PIRSF006232">
    <property type="entry name" value="Pirin"/>
    <property type="match status" value="1"/>
</dbReference>
<protein>
    <submittedName>
        <fullName evidence="6">Pirin domain protein</fullName>
    </submittedName>
</protein>
<dbReference type="SUPFAM" id="SSF51182">
    <property type="entry name" value="RmlC-like cupins"/>
    <property type="match status" value="1"/>
</dbReference>
<reference evidence="7" key="1">
    <citation type="submission" date="2011-06" db="EMBL/GenBank/DDBJ databases">
        <title>The complete genome of chromosome of Runella slithyformis DSM 19594.</title>
        <authorList>
            <consortium name="US DOE Joint Genome Institute (JGI-PGF)"/>
            <person name="Lucas S."/>
            <person name="Han J."/>
            <person name="Lapidus A."/>
            <person name="Bruce D."/>
            <person name="Goodwin L."/>
            <person name="Pitluck S."/>
            <person name="Peters L."/>
            <person name="Kyrpides N."/>
            <person name="Mavromatis K."/>
            <person name="Ivanova N."/>
            <person name="Ovchinnikova G."/>
            <person name="Zhang X."/>
            <person name="Misra M."/>
            <person name="Detter J.C."/>
            <person name="Tapia R."/>
            <person name="Han C."/>
            <person name="Land M."/>
            <person name="Hauser L."/>
            <person name="Markowitz V."/>
            <person name="Cheng J.-F."/>
            <person name="Hugenholtz P."/>
            <person name="Woyke T."/>
            <person name="Wu D."/>
            <person name="Tindall B."/>
            <person name="Faehrich R."/>
            <person name="Brambilla E."/>
            <person name="Klenk H.-P."/>
            <person name="Eisen J.A."/>
        </authorList>
    </citation>
    <scope>NUCLEOTIDE SEQUENCE [LARGE SCALE GENOMIC DNA]</scope>
    <source>
        <strain evidence="7">ATCC 29530 / DSM 19594 / LMG 11500 / NCIMB 11436 / LSU 4</strain>
    </source>
</reference>
<feature type="domain" description="Pirin N-terminal" evidence="4">
    <location>
        <begin position="21"/>
        <end position="114"/>
    </location>
</feature>
<comment type="similarity">
    <text evidence="1 3">Belongs to the pirin family.</text>
</comment>
<dbReference type="InterPro" id="IPR003829">
    <property type="entry name" value="Pirin_N_dom"/>
</dbReference>
<keyword evidence="7" id="KW-1185">Reference proteome</keyword>
<feature type="binding site" evidence="2">
    <location>
        <position position="96"/>
    </location>
    <ligand>
        <name>Fe cation</name>
        <dbReference type="ChEBI" id="CHEBI:24875"/>
    </ligand>
</feature>
<accession>A0A7U3ZGD2</accession>
<name>A0A7U3ZGD2_RUNSL</name>
<reference evidence="6 7" key="2">
    <citation type="journal article" date="2012" name="Stand. Genomic Sci.">
        <title>Complete genome sequence of the aquatic bacterium Runella slithyformis type strain (LSU 4(T)).</title>
        <authorList>
            <person name="Copeland A."/>
            <person name="Zhang X."/>
            <person name="Misra M."/>
            <person name="Lapidus A."/>
            <person name="Nolan M."/>
            <person name="Lucas S."/>
            <person name="Deshpande S."/>
            <person name="Cheng J.F."/>
            <person name="Tapia R."/>
            <person name="Goodwin L.A."/>
            <person name="Pitluck S."/>
            <person name="Liolios K."/>
            <person name="Pagani I."/>
            <person name="Ivanova N."/>
            <person name="Mikhailova N."/>
            <person name="Pati A."/>
            <person name="Chen A."/>
            <person name="Palaniappan K."/>
            <person name="Land M."/>
            <person name="Hauser L."/>
            <person name="Pan C."/>
            <person name="Jeffries C.D."/>
            <person name="Detter J.C."/>
            <person name="Brambilla E.M."/>
            <person name="Rohde M."/>
            <person name="Djao O.D."/>
            <person name="Goker M."/>
            <person name="Sikorski J."/>
            <person name="Tindall B.J."/>
            <person name="Woyke T."/>
            <person name="Bristow J."/>
            <person name="Eisen J.A."/>
            <person name="Markowitz V."/>
            <person name="Hugenholtz P."/>
            <person name="Kyrpides N.C."/>
            <person name="Klenk H.P."/>
            <person name="Mavromatis K."/>
        </authorList>
    </citation>
    <scope>NUCLEOTIDE SEQUENCE [LARGE SCALE GENOMIC DNA]</scope>
    <source>
        <strain evidence="7">ATCC 29530 / DSM 19594 / LMG 11500 / NCIMB 11436 / LSU 4</strain>
    </source>
</reference>
<proteinExistence type="inferred from homology"/>
<evidence type="ECO:0000313" key="6">
    <source>
        <dbReference type="EMBL" id="AEI46714.1"/>
    </source>
</evidence>
<feature type="domain" description="Quercetin 2,3-dioxygenase C-terminal cupin" evidence="5">
    <location>
        <begin position="142"/>
        <end position="227"/>
    </location>
</feature>
<dbReference type="InterPro" id="IPR041602">
    <property type="entry name" value="Quercetinase_C"/>
</dbReference>